<evidence type="ECO:0000313" key="2">
    <source>
        <dbReference type="EMBL" id="HIX06492.1"/>
    </source>
</evidence>
<feature type="transmembrane region" description="Helical" evidence="1">
    <location>
        <begin position="225"/>
        <end position="244"/>
    </location>
</feature>
<comment type="caution">
    <text evidence="2">The sequence shown here is derived from an EMBL/GenBank/DDBJ whole genome shotgun (WGS) entry which is preliminary data.</text>
</comment>
<feature type="transmembrane region" description="Helical" evidence="1">
    <location>
        <begin position="358"/>
        <end position="379"/>
    </location>
</feature>
<reference evidence="2" key="1">
    <citation type="journal article" date="2021" name="PeerJ">
        <title>Extensive microbial diversity within the chicken gut microbiome revealed by metagenomics and culture.</title>
        <authorList>
            <person name="Gilroy R."/>
            <person name="Ravi A."/>
            <person name="Getino M."/>
            <person name="Pursley I."/>
            <person name="Horton D.L."/>
            <person name="Alikhan N.F."/>
            <person name="Baker D."/>
            <person name="Gharbi K."/>
            <person name="Hall N."/>
            <person name="Watson M."/>
            <person name="Adriaenssens E.M."/>
            <person name="Foster-Nyarko E."/>
            <person name="Jarju S."/>
            <person name="Secka A."/>
            <person name="Antonio M."/>
            <person name="Oren A."/>
            <person name="Chaudhuri R.R."/>
            <person name="La Ragione R."/>
            <person name="Hildebrand F."/>
            <person name="Pallen M.J."/>
        </authorList>
    </citation>
    <scope>NUCLEOTIDE SEQUENCE</scope>
    <source>
        <strain evidence="2">2239</strain>
    </source>
</reference>
<organism evidence="2 3">
    <name type="scientific">Candidatus Allofournierella pullicola</name>
    <dbReference type="NCBI Taxonomy" id="2838596"/>
    <lineage>
        <taxon>Bacteria</taxon>
        <taxon>Bacillati</taxon>
        <taxon>Bacillota</taxon>
        <taxon>Clostridia</taxon>
        <taxon>Eubacteriales</taxon>
        <taxon>Oscillospiraceae</taxon>
        <taxon>Allofournierella</taxon>
    </lineage>
</organism>
<name>A0A9D2AF31_9FIRM</name>
<dbReference type="EMBL" id="DXFW01000036">
    <property type="protein sequence ID" value="HIX06492.1"/>
    <property type="molecule type" value="Genomic_DNA"/>
</dbReference>
<keyword evidence="1" id="KW-1133">Transmembrane helix</keyword>
<feature type="transmembrane region" description="Helical" evidence="1">
    <location>
        <begin position="155"/>
        <end position="174"/>
    </location>
</feature>
<gene>
    <name evidence="2" type="ORF">H9865_10435</name>
</gene>
<keyword evidence="1" id="KW-0472">Membrane</keyword>
<feature type="transmembrane region" description="Helical" evidence="1">
    <location>
        <begin position="99"/>
        <end position="116"/>
    </location>
</feature>
<feature type="transmembrane region" description="Helical" evidence="1">
    <location>
        <begin position="308"/>
        <end position="328"/>
    </location>
</feature>
<feature type="transmembrane region" description="Helical" evidence="1">
    <location>
        <begin position="203"/>
        <end position="218"/>
    </location>
</feature>
<reference evidence="2" key="2">
    <citation type="submission" date="2021-04" db="EMBL/GenBank/DDBJ databases">
        <authorList>
            <person name="Gilroy R."/>
        </authorList>
    </citation>
    <scope>NUCLEOTIDE SEQUENCE</scope>
    <source>
        <strain evidence="2">2239</strain>
    </source>
</reference>
<dbReference type="InterPro" id="IPR045691">
    <property type="entry name" value="DUF6056"/>
</dbReference>
<feature type="transmembrane region" description="Helical" evidence="1">
    <location>
        <begin position="334"/>
        <end position="351"/>
    </location>
</feature>
<sequence>MEKEETALKAKWKAAPLPAKLAAAMAALVFLAMLALNCLTPYVADDYTFSFSYATGERLTGLWDVLQSQWYHYFHWSGRFIIKCLAQFFTVLPKGVFDLLNAAVYAGLGLVLHRLAQGQRQRFAPVVLALIYLSLWMVSPVFGQTNLWMCGSFNYLWATFFCAAALLPYALHFHRPLSPRRWLAPACLLGGLVAGWASENTSAGLLVALVLCVGFFLWRDKKAPLWAWLGLLGALAGFALLILAPGNYQRQDAAADPRGPLTVLAVRFLTALDKLVSGGGLVLLVLFAALFCLLALQKPKASGLLWPLVLFAAALGANFAMILSPVYYDRSTHGVFTFLTAACAACAVQLEGREVRRVLAAGAAGLTMAAAVQFVWAGYDIASFFAMKQTRASELAARAAAGEAEVVTYAIEPYTRWCSGWGLPDLRQDPDDWVCADTAKYYGLDSLSADEARTYPFPGKTNTAFETGEIPDI</sequence>
<evidence type="ECO:0000256" key="1">
    <source>
        <dbReference type="SAM" id="Phobius"/>
    </source>
</evidence>
<protein>
    <submittedName>
        <fullName evidence="2">Uncharacterized protein</fullName>
    </submittedName>
</protein>
<keyword evidence="1" id="KW-0812">Transmembrane</keyword>
<proteinExistence type="predicted"/>
<feature type="transmembrane region" description="Helical" evidence="1">
    <location>
        <begin position="21"/>
        <end position="44"/>
    </location>
</feature>
<feature type="transmembrane region" description="Helical" evidence="1">
    <location>
        <begin position="123"/>
        <end position="143"/>
    </location>
</feature>
<dbReference type="Proteomes" id="UP000824193">
    <property type="component" value="Unassembled WGS sequence"/>
</dbReference>
<dbReference type="AlphaFoldDB" id="A0A9D2AF31"/>
<evidence type="ECO:0000313" key="3">
    <source>
        <dbReference type="Proteomes" id="UP000824193"/>
    </source>
</evidence>
<dbReference type="Pfam" id="PF19528">
    <property type="entry name" value="DUF6056"/>
    <property type="match status" value="1"/>
</dbReference>
<accession>A0A9D2AF31</accession>
<feature type="transmembrane region" description="Helical" evidence="1">
    <location>
        <begin position="181"/>
        <end position="197"/>
    </location>
</feature>
<feature type="transmembrane region" description="Helical" evidence="1">
    <location>
        <begin position="275"/>
        <end position="296"/>
    </location>
</feature>